<dbReference type="EMBL" id="JABFTP020000144">
    <property type="protein sequence ID" value="KAL3282776.1"/>
    <property type="molecule type" value="Genomic_DNA"/>
</dbReference>
<dbReference type="Proteomes" id="UP001516400">
    <property type="component" value="Unassembled WGS sequence"/>
</dbReference>
<accession>A0ABD2NWS0</accession>
<gene>
    <name evidence="1" type="ORF">HHI36_005943</name>
</gene>
<name>A0ABD2NWS0_9CUCU</name>
<protein>
    <submittedName>
        <fullName evidence="1">Uncharacterized protein</fullName>
    </submittedName>
</protein>
<keyword evidence="2" id="KW-1185">Reference proteome</keyword>
<reference evidence="1 2" key="1">
    <citation type="journal article" date="2021" name="BMC Biol.">
        <title>Horizontally acquired antibacterial genes associated with adaptive radiation of ladybird beetles.</title>
        <authorList>
            <person name="Li H.S."/>
            <person name="Tang X.F."/>
            <person name="Huang Y.H."/>
            <person name="Xu Z.Y."/>
            <person name="Chen M.L."/>
            <person name="Du X.Y."/>
            <person name="Qiu B.Y."/>
            <person name="Chen P.T."/>
            <person name="Zhang W."/>
            <person name="Slipinski A."/>
            <person name="Escalona H.E."/>
            <person name="Waterhouse R.M."/>
            <person name="Zwick A."/>
            <person name="Pang H."/>
        </authorList>
    </citation>
    <scope>NUCLEOTIDE SEQUENCE [LARGE SCALE GENOMIC DNA]</scope>
    <source>
        <strain evidence="1">SYSU2018</strain>
    </source>
</reference>
<evidence type="ECO:0000313" key="1">
    <source>
        <dbReference type="EMBL" id="KAL3282776.1"/>
    </source>
</evidence>
<organism evidence="1 2">
    <name type="scientific">Cryptolaemus montrouzieri</name>
    <dbReference type="NCBI Taxonomy" id="559131"/>
    <lineage>
        <taxon>Eukaryota</taxon>
        <taxon>Metazoa</taxon>
        <taxon>Ecdysozoa</taxon>
        <taxon>Arthropoda</taxon>
        <taxon>Hexapoda</taxon>
        <taxon>Insecta</taxon>
        <taxon>Pterygota</taxon>
        <taxon>Neoptera</taxon>
        <taxon>Endopterygota</taxon>
        <taxon>Coleoptera</taxon>
        <taxon>Polyphaga</taxon>
        <taxon>Cucujiformia</taxon>
        <taxon>Coccinelloidea</taxon>
        <taxon>Coccinellidae</taxon>
        <taxon>Scymninae</taxon>
        <taxon>Scymnini</taxon>
        <taxon>Cryptolaemus</taxon>
    </lineage>
</organism>
<sequence length="183" mass="21180">MNLFNKIVNVDLQYKDFEDLRFLTTAPKCAQGFKAIFEYFPCREISTEIPPPRPITKIWPVPPPTTIRPSQKCGRIITEEFFTLANEENSSECHFIIEKLSKDVCELVLNFEQFHLDCNLEDLTINGRSFCRINRKTVVIPVQDAPTEISYRSKTAETGIRFVIKGFQNFRNCEVPLPPAQLY</sequence>
<dbReference type="AlphaFoldDB" id="A0ABD2NWS0"/>
<proteinExistence type="predicted"/>
<comment type="caution">
    <text evidence="1">The sequence shown here is derived from an EMBL/GenBank/DDBJ whole genome shotgun (WGS) entry which is preliminary data.</text>
</comment>
<evidence type="ECO:0000313" key="2">
    <source>
        <dbReference type="Proteomes" id="UP001516400"/>
    </source>
</evidence>